<reference evidence="2" key="1">
    <citation type="journal article" date="2017" name="Genome Biol.">
        <title>Comparative genomics reveals high biological diversity and specific adaptations in the industrially and medically important fungal genus Aspergillus.</title>
        <authorList>
            <person name="de Vries R.P."/>
            <person name="Riley R."/>
            <person name="Wiebenga A."/>
            <person name="Aguilar-Osorio G."/>
            <person name="Amillis S."/>
            <person name="Uchima C.A."/>
            <person name="Anderluh G."/>
            <person name="Asadollahi M."/>
            <person name="Askin M."/>
            <person name="Barry K."/>
            <person name="Battaglia E."/>
            <person name="Bayram O."/>
            <person name="Benocci T."/>
            <person name="Braus-Stromeyer S.A."/>
            <person name="Caldana C."/>
            <person name="Canovas D."/>
            <person name="Cerqueira G.C."/>
            <person name="Chen F."/>
            <person name="Chen W."/>
            <person name="Choi C."/>
            <person name="Clum A."/>
            <person name="Dos Santos R.A."/>
            <person name="Damasio A.R."/>
            <person name="Diallinas G."/>
            <person name="Emri T."/>
            <person name="Fekete E."/>
            <person name="Flipphi M."/>
            <person name="Freyberg S."/>
            <person name="Gallo A."/>
            <person name="Gournas C."/>
            <person name="Habgood R."/>
            <person name="Hainaut M."/>
            <person name="Harispe M.L."/>
            <person name="Henrissat B."/>
            <person name="Hilden K.S."/>
            <person name="Hope R."/>
            <person name="Hossain A."/>
            <person name="Karabika E."/>
            <person name="Karaffa L."/>
            <person name="Karanyi Z."/>
            <person name="Krasevec N."/>
            <person name="Kuo A."/>
            <person name="Kusch H."/>
            <person name="LaButti K."/>
            <person name="Lagendijk E.L."/>
            <person name="Lapidus A."/>
            <person name="Levasseur A."/>
            <person name="Lindquist E."/>
            <person name="Lipzen A."/>
            <person name="Logrieco A.F."/>
            <person name="MacCabe A."/>
            <person name="Maekelae M.R."/>
            <person name="Malavazi I."/>
            <person name="Melin P."/>
            <person name="Meyer V."/>
            <person name="Mielnichuk N."/>
            <person name="Miskei M."/>
            <person name="Molnar A.P."/>
            <person name="Mule G."/>
            <person name="Ngan C.Y."/>
            <person name="Orejas M."/>
            <person name="Orosz E."/>
            <person name="Ouedraogo J.P."/>
            <person name="Overkamp K.M."/>
            <person name="Park H.-S."/>
            <person name="Perrone G."/>
            <person name="Piumi F."/>
            <person name="Punt P.J."/>
            <person name="Ram A.F."/>
            <person name="Ramon A."/>
            <person name="Rauscher S."/>
            <person name="Record E."/>
            <person name="Riano-Pachon D.M."/>
            <person name="Robert V."/>
            <person name="Roehrig J."/>
            <person name="Ruller R."/>
            <person name="Salamov A."/>
            <person name="Salih N.S."/>
            <person name="Samson R.A."/>
            <person name="Sandor E."/>
            <person name="Sanguinetti M."/>
            <person name="Schuetze T."/>
            <person name="Sepcic K."/>
            <person name="Shelest E."/>
            <person name="Sherlock G."/>
            <person name="Sophianopoulou V."/>
            <person name="Squina F.M."/>
            <person name="Sun H."/>
            <person name="Susca A."/>
            <person name="Todd R.B."/>
            <person name="Tsang A."/>
            <person name="Unkles S.E."/>
            <person name="van de Wiele N."/>
            <person name="van Rossen-Uffink D."/>
            <person name="Oliveira J.V."/>
            <person name="Vesth T.C."/>
            <person name="Visser J."/>
            <person name="Yu J.-H."/>
            <person name="Zhou M."/>
            <person name="Andersen M.R."/>
            <person name="Archer D.B."/>
            <person name="Baker S.E."/>
            <person name="Benoit I."/>
            <person name="Brakhage A.A."/>
            <person name="Braus G.H."/>
            <person name="Fischer R."/>
            <person name="Frisvad J.C."/>
            <person name="Goldman G.H."/>
            <person name="Houbraken J."/>
            <person name="Oakley B."/>
            <person name="Pocsi I."/>
            <person name="Scazzocchio C."/>
            <person name="Seiboth B."/>
            <person name="vanKuyk P.A."/>
            <person name="Wortman J."/>
            <person name="Dyer P.S."/>
            <person name="Grigoriev I.V."/>
        </authorList>
    </citation>
    <scope>NUCLEOTIDE SEQUENCE [LARGE SCALE GENOMIC DNA]</scope>
    <source>
        <strain evidence="2">CBS 101740 / IMI 381727 / IBT 21946</strain>
    </source>
</reference>
<dbReference type="GeneID" id="93573064"/>
<evidence type="ECO:0000313" key="2">
    <source>
        <dbReference type="Proteomes" id="UP000184499"/>
    </source>
</evidence>
<dbReference type="AlphaFoldDB" id="A0A1L9URW5"/>
<protein>
    <submittedName>
        <fullName evidence="1">Uncharacterized protein</fullName>
    </submittedName>
</protein>
<dbReference type="Proteomes" id="UP000184499">
    <property type="component" value="Unassembled WGS sequence"/>
</dbReference>
<name>A0A1L9URW5_ASPBC</name>
<dbReference type="VEuPathDB" id="FungiDB:ASPBRDRAFT_193149"/>
<dbReference type="RefSeq" id="XP_067481675.1">
    <property type="nucleotide sequence ID" value="XM_067620576.1"/>
</dbReference>
<keyword evidence="2" id="KW-1185">Reference proteome</keyword>
<evidence type="ECO:0000313" key="1">
    <source>
        <dbReference type="EMBL" id="OJJ74427.1"/>
    </source>
</evidence>
<dbReference type="EMBL" id="KV878681">
    <property type="protein sequence ID" value="OJJ74427.1"/>
    <property type="molecule type" value="Genomic_DNA"/>
</dbReference>
<accession>A0A1L9URW5</accession>
<sequence length="244" mass="27046">MGASARDTSGTACIVALSGQLRPKKAWIDAWADGRSIGGSRHCSASPLLMPCLALVLHLPHLAYPRCLTLSQHSWLHPQKEHDLGNSQCQCRRLVIRWSWEFGADIDIDCAETHQHYGSVGIGRTDETRNCQCRSHYRDSGKDPLEHLQGPQINVIDPFGKIPFRGSILVLRLIIGEISSDVVRTKAHILPLCNHSFFDSRLSHVLQAHGVIRWDDMVASQKSFYSRAPSISSSSGPAVGRRQP</sequence>
<organism evidence="1 2">
    <name type="scientific">Aspergillus brasiliensis (strain CBS 101740 / IMI 381727 / IBT 21946)</name>
    <dbReference type="NCBI Taxonomy" id="767769"/>
    <lineage>
        <taxon>Eukaryota</taxon>
        <taxon>Fungi</taxon>
        <taxon>Dikarya</taxon>
        <taxon>Ascomycota</taxon>
        <taxon>Pezizomycotina</taxon>
        <taxon>Eurotiomycetes</taxon>
        <taxon>Eurotiomycetidae</taxon>
        <taxon>Eurotiales</taxon>
        <taxon>Aspergillaceae</taxon>
        <taxon>Aspergillus</taxon>
        <taxon>Aspergillus subgen. Circumdati</taxon>
    </lineage>
</organism>
<gene>
    <name evidence="1" type="ORF">ASPBRDRAFT_193149</name>
</gene>
<dbReference type="OrthoDB" id="10327815at2759"/>
<proteinExistence type="predicted"/>